<sequence>MGSVLRLVEFALMVHGYSVNHGQLFGPHPVSLTMAHSACRGFCDLDTQEEEVSAIPSRFGGRGSQYELGAVIW</sequence>
<reference evidence="1" key="1">
    <citation type="submission" date="2018-05" db="EMBL/GenBank/DDBJ databases">
        <authorList>
            <person name="Lanie J.A."/>
            <person name="Ng W.-L."/>
            <person name="Kazmierczak K.M."/>
            <person name="Andrzejewski T.M."/>
            <person name="Davidsen T.M."/>
            <person name="Wayne K.J."/>
            <person name="Tettelin H."/>
            <person name="Glass J.I."/>
            <person name="Rusch D."/>
            <person name="Podicherti R."/>
            <person name="Tsui H.-C.T."/>
            <person name="Winkler M.E."/>
        </authorList>
    </citation>
    <scope>NUCLEOTIDE SEQUENCE</scope>
</reference>
<name>A0A382NMW7_9ZZZZ</name>
<organism evidence="1">
    <name type="scientific">marine metagenome</name>
    <dbReference type="NCBI Taxonomy" id="408172"/>
    <lineage>
        <taxon>unclassified sequences</taxon>
        <taxon>metagenomes</taxon>
        <taxon>ecological metagenomes</taxon>
    </lineage>
</organism>
<evidence type="ECO:0000313" key="1">
    <source>
        <dbReference type="EMBL" id="SVC62416.1"/>
    </source>
</evidence>
<accession>A0A382NMW7</accession>
<gene>
    <name evidence="1" type="ORF">METZ01_LOCUS315270</name>
</gene>
<dbReference type="EMBL" id="UINC01101537">
    <property type="protein sequence ID" value="SVC62416.1"/>
    <property type="molecule type" value="Genomic_DNA"/>
</dbReference>
<dbReference type="AlphaFoldDB" id="A0A382NMW7"/>
<protein>
    <submittedName>
        <fullName evidence="1">Uncharacterized protein</fullName>
    </submittedName>
</protein>
<proteinExistence type="predicted"/>